<dbReference type="SUPFAM" id="SSF46785">
    <property type="entry name" value="Winged helix' DNA-binding domain"/>
    <property type="match status" value="1"/>
</dbReference>
<evidence type="ECO:0000256" key="1">
    <source>
        <dbReference type="ARBA" id="ARBA00004496"/>
    </source>
</evidence>
<evidence type="ECO:0000256" key="2">
    <source>
        <dbReference type="ARBA" id="ARBA00007957"/>
    </source>
</evidence>
<proteinExistence type="inferred from homology"/>
<keyword evidence="7" id="KW-0805">Transcription regulation</keyword>
<comment type="similarity">
    <text evidence="2">Belongs to the Fur family.</text>
</comment>
<dbReference type="GO" id="GO:0003700">
    <property type="term" value="F:DNA-binding transcription factor activity"/>
    <property type="evidence" value="ECO:0007669"/>
    <property type="project" value="InterPro"/>
</dbReference>
<dbReference type="GO" id="GO:0005737">
    <property type="term" value="C:cytoplasm"/>
    <property type="evidence" value="ECO:0007669"/>
    <property type="project" value="UniProtKB-SubCell"/>
</dbReference>
<dbReference type="PANTHER" id="PTHR33202">
    <property type="entry name" value="ZINC UPTAKE REGULATION PROTEIN"/>
    <property type="match status" value="1"/>
</dbReference>
<evidence type="ECO:0000256" key="9">
    <source>
        <dbReference type="ARBA" id="ARBA00023163"/>
    </source>
</evidence>
<keyword evidence="4" id="KW-0678">Repressor</keyword>
<sequence length="142" mass="16487">MQNRIDNTNTHKLLLMHGIKPSLQRIAVMDYLLKHYTHPTADEIYLALLVSIPTLSKTTIYNTLKLFSEQKVIRMLTIDEKNVCFDAGILPHAHFLCKKCGKIYDITIEEQSVDEPREFVNTDGHKITEMHYYYKGICKNCV</sequence>
<dbReference type="InterPro" id="IPR002481">
    <property type="entry name" value="FUR"/>
</dbReference>
<dbReference type="GO" id="GO:0008270">
    <property type="term" value="F:zinc ion binding"/>
    <property type="evidence" value="ECO:0007669"/>
    <property type="project" value="TreeGrafter"/>
</dbReference>
<protein>
    <submittedName>
        <fullName evidence="10">Peroxide-responsive repressor PerR</fullName>
    </submittedName>
</protein>
<name>A0A5J4RQZ6_9ZZZZ</name>
<dbReference type="PANTHER" id="PTHR33202:SF8">
    <property type="entry name" value="PEROXIDE-RESPONSIVE REPRESSOR PERR"/>
    <property type="match status" value="1"/>
</dbReference>
<keyword evidence="8" id="KW-0238">DNA-binding</keyword>
<comment type="subcellular location">
    <subcellularLocation>
        <location evidence="1">Cytoplasm</location>
    </subcellularLocation>
</comment>
<evidence type="ECO:0000256" key="5">
    <source>
        <dbReference type="ARBA" id="ARBA00022723"/>
    </source>
</evidence>
<organism evidence="10">
    <name type="scientific">termite gut metagenome</name>
    <dbReference type="NCBI Taxonomy" id="433724"/>
    <lineage>
        <taxon>unclassified sequences</taxon>
        <taxon>metagenomes</taxon>
        <taxon>organismal metagenomes</taxon>
    </lineage>
</organism>
<dbReference type="AlphaFoldDB" id="A0A5J4RQZ6"/>
<keyword evidence="5" id="KW-0479">Metal-binding</keyword>
<gene>
    <name evidence="10" type="ORF">EZS27_016228</name>
</gene>
<comment type="caution">
    <text evidence="10">The sequence shown here is derived from an EMBL/GenBank/DDBJ whole genome shotgun (WGS) entry which is preliminary data.</text>
</comment>
<dbReference type="InterPro" id="IPR036390">
    <property type="entry name" value="WH_DNA-bd_sf"/>
</dbReference>
<evidence type="ECO:0000256" key="8">
    <source>
        <dbReference type="ARBA" id="ARBA00023125"/>
    </source>
</evidence>
<keyword evidence="9" id="KW-0804">Transcription</keyword>
<evidence type="ECO:0000256" key="4">
    <source>
        <dbReference type="ARBA" id="ARBA00022491"/>
    </source>
</evidence>
<dbReference type="InterPro" id="IPR043135">
    <property type="entry name" value="Fur_C"/>
</dbReference>
<dbReference type="EMBL" id="SNRY01000881">
    <property type="protein sequence ID" value="KAA6335550.1"/>
    <property type="molecule type" value="Genomic_DNA"/>
</dbReference>
<dbReference type="Pfam" id="PF01475">
    <property type="entry name" value="FUR"/>
    <property type="match status" value="1"/>
</dbReference>
<dbReference type="GO" id="GO:0000976">
    <property type="term" value="F:transcription cis-regulatory region binding"/>
    <property type="evidence" value="ECO:0007669"/>
    <property type="project" value="TreeGrafter"/>
</dbReference>
<dbReference type="GO" id="GO:0045892">
    <property type="term" value="P:negative regulation of DNA-templated transcription"/>
    <property type="evidence" value="ECO:0007669"/>
    <property type="project" value="TreeGrafter"/>
</dbReference>
<dbReference type="InterPro" id="IPR036388">
    <property type="entry name" value="WH-like_DNA-bd_sf"/>
</dbReference>
<evidence type="ECO:0000256" key="3">
    <source>
        <dbReference type="ARBA" id="ARBA00022490"/>
    </source>
</evidence>
<keyword evidence="6" id="KW-0862">Zinc</keyword>
<dbReference type="Gene3D" id="3.30.1490.190">
    <property type="match status" value="1"/>
</dbReference>
<reference evidence="10" key="1">
    <citation type="submission" date="2019-03" db="EMBL/GenBank/DDBJ databases">
        <title>Single cell metagenomics reveals metabolic interactions within the superorganism composed of flagellate Streblomastix strix and complex community of Bacteroidetes bacteria on its surface.</title>
        <authorList>
            <person name="Treitli S.C."/>
            <person name="Kolisko M."/>
            <person name="Husnik F."/>
            <person name="Keeling P."/>
            <person name="Hampl V."/>
        </authorList>
    </citation>
    <scope>NUCLEOTIDE SEQUENCE</scope>
    <source>
        <strain evidence="10">STM</strain>
    </source>
</reference>
<evidence type="ECO:0000256" key="7">
    <source>
        <dbReference type="ARBA" id="ARBA00023015"/>
    </source>
</evidence>
<evidence type="ECO:0000313" key="10">
    <source>
        <dbReference type="EMBL" id="KAA6335550.1"/>
    </source>
</evidence>
<dbReference type="GO" id="GO:1900376">
    <property type="term" value="P:regulation of secondary metabolite biosynthetic process"/>
    <property type="evidence" value="ECO:0007669"/>
    <property type="project" value="TreeGrafter"/>
</dbReference>
<dbReference type="FunFam" id="1.10.10.10:FF:000007">
    <property type="entry name" value="Ferric uptake regulation protein"/>
    <property type="match status" value="1"/>
</dbReference>
<accession>A0A5J4RQZ6</accession>
<dbReference type="Gene3D" id="1.10.10.10">
    <property type="entry name" value="Winged helix-like DNA-binding domain superfamily/Winged helix DNA-binding domain"/>
    <property type="match status" value="1"/>
</dbReference>
<dbReference type="CDD" id="cd07153">
    <property type="entry name" value="Fur_like"/>
    <property type="match status" value="1"/>
</dbReference>
<evidence type="ECO:0000256" key="6">
    <source>
        <dbReference type="ARBA" id="ARBA00022833"/>
    </source>
</evidence>
<keyword evidence="3" id="KW-0963">Cytoplasm</keyword>